<evidence type="ECO:0000259" key="5">
    <source>
        <dbReference type="Pfam" id="PF00591"/>
    </source>
</evidence>
<evidence type="ECO:0000313" key="6">
    <source>
        <dbReference type="EMBL" id="OSC41848.1"/>
    </source>
</evidence>
<dbReference type="Proteomes" id="UP000193247">
    <property type="component" value="Unassembled WGS sequence"/>
</dbReference>
<dbReference type="EMBL" id="NCXP01000005">
    <property type="protein sequence ID" value="OSC41848.1"/>
    <property type="molecule type" value="Genomic_DNA"/>
</dbReference>
<name>A0A1X2LXF2_9MYCO</name>
<keyword evidence="4" id="KW-0057">Aromatic amino acid biosynthesis</keyword>
<gene>
    <name evidence="6" type="ORF">B8W66_06965</name>
</gene>
<dbReference type="GO" id="GO:0000162">
    <property type="term" value="P:L-tryptophan biosynthetic process"/>
    <property type="evidence" value="ECO:0007669"/>
    <property type="project" value="UniProtKB-KW"/>
</dbReference>
<evidence type="ECO:0000256" key="4">
    <source>
        <dbReference type="ARBA" id="ARBA00023141"/>
    </source>
</evidence>
<evidence type="ECO:0000313" key="7">
    <source>
        <dbReference type="Proteomes" id="UP000193247"/>
    </source>
</evidence>
<sequence length="379" mass="40146">MIACTQMPLVRPDITTQHGVQGDVPVAVRSVLVKLALRERIPSTELGEAFAACLELPVPVRDVVMGSVMTAVMLTGPDVDAVETLLRIALSLDGLAAEQIPHEGINRPIIVLAGSGKKGERTLNVSTPAALLAAAAGAAVVKVGSTATSSALGSRDLMRSLGIIEDESTTEVQRSLQTCGFSFVAIEPRIPQLDQVYGSRFYAPNPFSFGLAALVSPVRGDLMLFGLAHPRVDVSAQVLYRFGLDNVDVISTRTAAGRYIDELGPAGQVLLARVDRGILSDAQAMPALSFTRRGFDEHLLPAPEDADTAVERTLDLLAGNGLASHRRVVTLNAGYLLTRSRITATLPDGIDLAEEVLRSGAVSDLVRLLGSVDRQEQTA</sequence>
<dbReference type="Pfam" id="PF00591">
    <property type="entry name" value="Glycos_transf_3"/>
    <property type="match status" value="1"/>
</dbReference>
<dbReference type="Gene3D" id="1.20.970.10">
    <property type="entry name" value="Transferase, Pyrimidine Nucleoside Phosphorylase, Chain C"/>
    <property type="match status" value="1"/>
</dbReference>
<dbReference type="InterPro" id="IPR035902">
    <property type="entry name" value="Nuc_phospho_transferase"/>
</dbReference>
<accession>A0A1X2LXF2</accession>
<dbReference type="OrthoDB" id="3674803at2"/>
<evidence type="ECO:0000256" key="1">
    <source>
        <dbReference type="ARBA" id="ARBA00022676"/>
    </source>
</evidence>
<dbReference type="Gene3D" id="3.40.1030.10">
    <property type="entry name" value="Nucleoside phosphorylase/phosphoribosyltransferase catalytic domain"/>
    <property type="match status" value="1"/>
</dbReference>
<dbReference type="AlphaFoldDB" id="A0A1X2LXF2"/>
<organism evidence="6 7">
    <name type="scientific">Mycobacterium decipiens</name>
    <dbReference type="NCBI Taxonomy" id="1430326"/>
    <lineage>
        <taxon>Bacteria</taxon>
        <taxon>Bacillati</taxon>
        <taxon>Actinomycetota</taxon>
        <taxon>Actinomycetes</taxon>
        <taxon>Mycobacteriales</taxon>
        <taxon>Mycobacteriaceae</taxon>
        <taxon>Mycobacterium</taxon>
    </lineage>
</organism>
<keyword evidence="2" id="KW-0808">Transferase</keyword>
<dbReference type="STRING" id="1430326.B8W66_06965"/>
<protein>
    <recommendedName>
        <fullName evidence="5">Glycosyl transferase family 3 domain-containing protein</fullName>
    </recommendedName>
</protein>
<dbReference type="SUPFAM" id="SSF52418">
    <property type="entry name" value="Nucleoside phosphorylase/phosphoribosyltransferase catalytic domain"/>
    <property type="match status" value="1"/>
</dbReference>
<keyword evidence="7" id="KW-1185">Reference proteome</keyword>
<reference evidence="6 7" key="1">
    <citation type="submission" date="2017-04" db="EMBL/GenBank/DDBJ databases">
        <title>The new phylogeny of genus Mycobacterium.</title>
        <authorList>
            <person name="Tortoli E."/>
            <person name="Trovato A."/>
            <person name="Cirillo D.M."/>
        </authorList>
    </citation>
    <scope>NUCLEOTIDE SEQUENCE [LARGE SCALE GENOMIC DNA]</scope>
    <source>
        <strain evidence="6 7">TBL 1200985</strain>
    </source>
</reference>
<keyword evidence="1" id="KW-0328">Glycosyltransferase</keyword>
<evidence type="ECO:0000256" key="3">
    <source>
        <dbReference type="ARBA" id="ARBA00022822"/>
    </source>
</evidence>
<dbReference type="InterPro" id="IPR005940">
    <property type="entry name" value="Anthranilate_Pribosyl_Tfrase"/>
</dbReference>
<dbReference type="PANTHER" id="PTHR43285:SF2">
    <property type="entry name" value="ANTHRANILATE PHOSPHORIBOSYLTRANSFERASE"/>
    <property type="match status" value="1"/>
</dbReference>
<dbReference type="GO" id="GO:0004048">
    <property type="term" value="F:anthranilate phosphoribosyltransferase activity"/>
    <property type="evidence" value="ECO:0007669"/>
    <property type="project" value="InterPro"/>
</dbReference>
<dbReference type="RefSeq" id="WP_085324300.1">
    <property type="nucleotide sequence ID" value="NZ_NCXP01000005.1"/>
</dbReference>
<proteinExistence type="predicted"/>
<dbReference type="InterPro" id="IPR000312">
    <property type="entry name" value="Glycosyl_Trfase_fam3"/>
</dbReference>
<evidence type="ECO:0000256" key="2">
    <source>
        <dbReference type="ARBA" id="ARBA00022679"/>
    </source>
</evidence>
<feature type="domain" description="Glycosyl transferase family 3" evidence="5">
    <location>
        <begin position="113"/>
        <end position="361"/>
    </location>
</feature>
<keyword evidence="3" id="KW-0028">Amino-acid biosynthesis</keyword>
<keyword evidence="3" id="KW-0822">Tryptophan biosynthesis</keyword>
<dbReference type="GO" id="GO:0005829">
    <property type="term" value="C:cytosol"/>
    <property type="evidence" value="ECO:0007669"/>
    <property type="project" value="TreeGrafter"/>
</dbReference>
<dbReference type="PANTHER" id="PTHR43285">
    <property type="entry name" value="ANTHRANILATE PHOSPHORIBOSYLTRANSFERASE"/>
    <property type="match status" value="1"/>
</dbReference>
<comment type="caution">
    <text evidence="6">The sequence shown here is derived from an EMBL/GenBank/DDBJ whole genome shotgun (WGS) entry which is preliminary data.</text>
</comment>